<evidence type="ECO:0000259" key="4">
    <source>
        <dbReference type="PROSITE" id="PS01124"/>
    </source>
</evidence>
<feature type="domain" description="HTH araC/xylS-type" evidence="4">
    <location>
        <begin position="221"/>
        <end position="318"/>
    </location>
</feature>
<dbReference type="EMBL" id="JXXK01000001">
    <property type="protein sequence ID" value="KJF41467.1"/>
    <property type="molecule type" value="Genomic_DNA"/>
</dbReference>
<dbReference type="SUPFAM" id="SSF46689">
    <property type="entry name" value="Homeodomain-like"/>
    <property type="match status" value="1"/>
</dbReference>
<dbReference type="GO" id="GO:0043565">
    <property type="term" value="F:sequence-specific DNA binding"/>
    <property type="evidence" value="ECO:0007669"/>
    <property type="project" value="InterPro"/>
</dbReference>
<dbReference type="GO" id="GO:0003700">
    <property type="term" value="F:DNA-binding transcription factor activity"/>
    <property type="evidence" value="ECO:0007669"/>
    <property type="project" value="InterPro"/>
</dbReference>
<protein>
    <submittedName>
        <fullName evidence="5">AraC family transcriptional regulator</fullName>
    </submittedName>
</protein>
<sequence>MDAVLLQRLSQITEEERELLQGRGVDRALYASGRAFEVDAAKMLEKGKLMSIRPHTRFAPFPRHSHNYVEIMYMCRGKTVHRIDGDALVTLEAGELLFLNRHASHAIQRADAGDIAVNFIVLPQFFDEAFNMAGMDNVLSRFLLGELYTGGAAVSYLHFRVREVLPVQNLVENMVWTLVNRQPGARRINQVTMGLLLLQLMHYTECIDMSRNGSIRSPMVEAALREIEENYRAASLTDVAAAFHVGLPYLSAEVKRATGSTFKELLLHKRLDKAARLLRETRLTIQEVCAAVGYDNTSYFHRVFRRRYGKSPKEYRSELWKTENAT</sequence>
<reference evidence="5" key="1">
    <citation type="submission" date="2015-02" db="EMBL/GenBank/DDBJ databases">
        <title>A novel member of the family Ruminococcaceae isolated from human feces.</title>
        <authorList>
            <person name="Shkoporov A.N."/>
            <person name="Chaplin A.V."/>
            <person name="Motuzova O.V."/>
            <person name="Kafarskaia L.I."/>
            <person name="Khokhlova E.V."/>
            <person name="Efimov B.A."/>
        </authorList>
    </citation>
    <scope>NUCLEOTIDE SEQUENCE [LARGE SCALE GENOMIC DNA]</scope>
    <source>
        <strain evidence="5">585-1</strain>
    </source>
</reference>
<dbReference type="InterPro" id="IPR009057">
    <property type="entry name" value="Homeodomain-like_sf"/>
</dbReference>
<dbReference type="RefSeq" id="WP_050004261.1">
    <property type="nucleotide sequence ID" value="NZ_CAQJQL010000031.1"/>
</dbReference>
<dbReference type="PROSITE" id="PS00041">
    <property type="entry name" value="HTH_ARAC_FAMILY_1"/>
    <property type="match status" value="1"/>
</dbReference>
<accession>A0A0D8J3I8</accession>
<keyword evidence="3" id="KW-0804">Transcription</keyword>
<dbReference type="InterPro" id="IPR020449">
    <property type="entry name" value="Tscrpt_reg_AraC-type_HTH"/>
</dbReference>
<dbReference type="SUPFAM" id="SSF51182">
    <property type="entry name" value="RmlC-like cupins"/>
    <property type="match status" value="1"/>
</dbReference>
<dbReference type="GeneID" id="42855261"/>
<dbReference type="InterPro" id="IPR018062">
    <property type="entry name" value="HTH_AraC-typ_CS"/>
</dbReference>
<proteinExistence type="predicted"/>
<dbReference type="Proteomes" id="UP000032483">
    <property type="component" value="Unassembled WGS sequence"/>
</dbReference>
<keyword evidence="6" id="KW-1185">Reference proteome</keyword>
<evidence type="ECO:0000313" key="5">
    <source>
        <dbReference type="EMBL" id="KJF41467.1"/>
    </source>
</evidence>
<dbReference type="PANTHER" id="PTHR43280:SF2">
    <property type="entry name" value="HTH-TYPE TRANSCRIPTIONAL REGULATOR EXSA"/>
    <property type="match status" value="1"/>
</dbReference>
<evidence type="ECO:0000256" key="1">
    <source>
        <dbReference type="ARBA" id="ARBA00023015"/>
    </source>
</evidence>
<dbReference type="InterPro" id="IPR011051">
    <property type="entry name" value="RmlC_Cupin_sf"/>
</dbReference>
<dbReference type="PROSITE" id="PS01124">
    <property type="entry name" value="HTH_ARAC_FAMILY_2"/>
    <property type="match status" value="1"/>
</dbReference>
<dbReference type="Pfam" id="PF02311">
    <property type="entry name" value="AraC_binding"/>
    <property type="match status" value="1"/>
</dbReference>
<dbReference type="SMART" id="SM00342">
    <property type="entry name" value="HTH_ARAC"/>
    <property type="match status" value="1"/>
</dbReference>
<dbReference type="AlphaFoldDB" id="A0A0D8J3I8"/>
<dbReference type="Gene3D" id="1.10.10.60">
    <property type="entry name" value="Homeodomain-like"/>
    <property type="match status" value="2"/>
</dbReference>
<dbReference type="InterPro" id="IPR014710">
    <property type="entry name" value="RmlC-like_jellyroll"/>
</dbReference>
<comment type="caution">
    <text evidence="5">The sequence shown here is derived from an EMBL/GenBank/DDBJ whole genome shotgun (WGS) entry which is preliminary data.</text>
</comment>
<dbReference type="PRINTS" id="PR00032">
    <property type="entry name" value="HTHARAC"/>
</dbReference>
<evidence type="ECO:0000256" key="3">
    <source>
        <dbReference type="ARBA" id="ARBA00023163"/>
    </source>
</evidence>
<evidence type="ECO:0000313" key="6">
    <source>
        <dbReference type="Proteomes" id="UP000032483"/>
    </source>
</evidence>
<dbReference type="PATRIC" id="fig|1550024.3.peg.276"/>
<keyword evidence="2" id="KW-0238">DNA-binding</keyword>
<name>A0A0D8J3I8_9FIRM</name>
<dbReference type="InterPro" id="IPR018060">
    <property type="entry name" value="HTH_AraC"/>
</dbReference>
<keyword evidence="1" id="KW-0805">Transcription regulation</keyword>
<dbReference type="Gene3D" id="2.60.120.10">
    <property type="entry name" value="Jelly Rolls"/>
    <property type="match status" value="1"/>
</dbReference>
<dbReference type="PANTHER" id="PTHR43280">
    <property type="entry name" value="ARAC-FAMILY TRANSCRIPTIONAL REGULATOR"/>
    <property type="match status" value="1"/>
</dbReference>
<dbReference type="InterPro" id="IPR003313">
    <property type="entry name" value="AraC-bd"/>
</dbReference>
<dbReference type="Pfam" id="PF12833">
    <property type="entry name" value="HTH_18"/>
    <property type="match status" value="1"/>
</dbReference>
<organism evidence="5 6">
    <name type="scientific">Ruthenibacterium lactatiformans</name>
    <dbReference type="NCBI Taxonomy" id="1550024"/>
    <lineage>
        <taxon>Bacteria</taxon>
        <taxon>Bacillati</taxon>
        <taxon>Bacillota</taxon>
        <taxon>Clostridia</taxon>
        <taxon>Eubacteriales</taxon>
        <taxon>Oscillospiraceae</taxon>
        <taxon>Ruthenibacterium</taxon>
    </lineage>
</organism>
<gene>
    <name evidence="5" type="ORF">TQ39_01245</name>
</gene>
<evidence type="ECO:0000256" key="2">
    <source>
        <dbReference type="ARBA" id="ARBA00023125"/>
    </source>
</evidence>